<gene>
    <name evidence="1" type="ORF">HGGDFBBL_00005</name>
</gene>
<dbReference type="AlphaFoldDB" id="A0A7G9YXN9"/>
<proteinExistence type="predicted"/>
<protein>
    <submittedName>
        <fullName evidence="1">Uncharacterized protein</fullName>
    </submittedName>
</protein>
<sequence length="48" mass="5606">MAKIVEIEEPERNSNSKIFALVIEDNSGNIWRVNFKAELWFKAIEVNL</sequence>
<evidence type="ECO:0000313" key="1">
    <source>
        <dbReference type="EMBL" id="QNO52773.1"/>
    </source>
</evidence>
<reference evidence="1" key="1">
    <citation type="submission" date="2020-06" db="EMBL/GenBank/DDBJ databases">
        <title>Unique genomic features of the anaerobic methanotrophic archaea.</title>
        <authorList>
            <person name="Chadwick G.L."/>
            <person name="Skennerton C.T."/>
            <person name="Laso-Perez R."/>
            <person name="Leu A.O."/>
            <person name="Speth D.R."/>
            <person name="Yu H."/>
            <person name="Morgan-Lang C."/>
            <person name="Hatzenpichler R."/>
            <person name="Goudeau D."/>
            <person name="Malmstrom R."/>
            <person name="Brazelton W.J."/>
            <person name="Woyke T."/>
            <person name="Hallam S.J."/>
            <person name="Tyson G.W."/>
            <person name="Wegener G."/>
            <person name="Boetius A."/>
            <person name="Orphan V."/>
        </authorList>
    </citation>
    <scope>NUCLEOTIDE SEQUENCE</scope>
</reference>
<name>A0A7G9YXN9_9EURY</name>
<organism evidence="1">
    <name type="scientific">Candidatus Methanophagaceae archaeon ANME-1 ERB6</name>
    <dbReference type="NCBI Taxonomy" id="2759912"/>
    <lineage>
        <taxon>Archaea</taxon>
        <taxon>Methanobacteriati</taxon>
        <taxon>Methanobacteriota</taxon>
        <taxon>Stenosarchaea group</taxon>
        <taxon>Methanomicrobia</taxon>
        <taxon>Candidatus Methanophagales</taxon>
        <taxon>Candidatus Methanophagaceae</taxon>
    </lineage>
</organism>
<dbReference type="EMBL" id="MT631521">
    <property type="protein sequence ID" value="QNO52773.1"/>
    <property type="molecule type" value="Genomic_DNA"/>
</dbReference>
<accession>A0A7G9YXN9</accession>